<comment type="caution">
    <text evidence="2">The sequence shown here is derived from an EMBL/GenBank/DDBJ whole genome shotgun (WGS) entry which is preliminary data.</text>
</comment>
<feature type="region of interest" description="Disordered" evidence="1">
    <location>
        <begin position="156"/>
        <end position="250"/>
    </location>
</feature>
<sequence length="354" mass="38888">MRVIERFCRGKRADQSLNEDGVVITDGFAAVVDGVTSKSVRHLWRPSGGVVARNLLVDTVGTLPRNATMRETQMTLDRRLRAEYARSDADESVFANEPWERLQANAVVYSAAHREAWLFGDCQIMVNGVQTPTMKRVDELLGEVRSFAAQAMALDGGADSATAPDRMRPPEEPDGSDEVASDESDGGTEHLPGASAASFESESHESIKPNESLIGPIGPDSSVASDESSSRTAEPNGVGQPETEPDDPARNLIMPFLRLQSRFANRRGMYGYFVFDGFTDPTYPIRSVPIAPGDEVVLASDGYPLLRPTLTESERELARLRRDDPSLIHEYRSTKGFVAGQESFDDRTYLRFVA</sequence>
<evidence type="ECO:0000256" key="1">
    <source>
        <dbReference type="SAM" id="MobiDB-lite"/>
    </source>
</evidence>
<dbReference type="AlphaFoldDB" id="A0A261FKA3"/>
<keyword evidence="3" id="KW-1185">Reference proteome</keyword>
<protein>
    <submittedName>
        <fullName evidence="2">Uncharacterized protein</fullName>
    </submittedName>
</protein>
<feature type="compositionally biased region" description="Acidic residues" evidence="1">
    <location>
        <begin position="172"/>
        <end position="186"/>
    </location>
</feature>
<name>A0A261FKA3_9BIFI</name>
<evidence type="ECO:0000313" key="2">
    <source>
        <dbReference type="EMBL" id="OZG59589.1"/>
    </source>
</evidence>
<proteinExistence type="predicted"/>
<gene>
    <name evidence="2" type="ORF">BMYO_1157</name>
</gene>
<organism evidence="2 3">
    <name type="scientific">Bifidobacterium myosotis</name>
    <dbReference type="NCBI Taxonomy" id="1630166"/>
    <lineage>
        <taxon>Bacteria</taxon>
        <taxon>Bacillati</taxon>
        <taxon>Actinomycetota</taxon>
        <taxon>Actinomycetes</taxon>
        <taxon>Bifidobacteriales</taxon>
        <taxon>Bifidobacteriaceae</taxon>
        <taxon>Bifidobacterium</taxon>
    </lineage>
</organism>
<dbReference type="EMBL" id="MWWW01000013">
    <property type="protein sequence ID" value="OZG59589.1"/>
    <property type="molecule type" value="Genomic_DNA"/>
</dbReference>
<accession>A0A261FKA3</accession>
<reference evidence="2 3" key="1">
    <citation type="journal article" date="2017" name="BMC Genomics">
        <title>Comparative genomic and phylogenomic analyses of the Bifidobacteriaceae family.</title>
        <authorList>
            <person name="Lugli G.A."/>
            <person name="Milani C."/>
            <person name="Turroni F."/>
            <person name="Duranti S."/>
            <person name="Mancabelli L."/>
            <person name="Mangifesta M."/>
            <person name="Ferrario C."/>
            <person name="Modesto M."/>
            <person name="Mattarelli P."/>
            <person name="Jiri K."/>
            <person name="van Sinderen D."/>
            <person name="Ventura M."/>
        </authorList>
    </citation>
    <scope>NUCLEOTIDE SEQUENCE [LARGE SCALE GENOMIC DNA]</scope>
    <source>
        <strain evidence="2 3">DSM 100196</strain>
    </source>
</reference>
<evidence type="ECO:0000313" key="3">
    <source>
        <dbReference type="Proteomes" id="UP000216871"/>
    </source>
</evidence>
<dbReference type="Proteomes" id="UP000216871">
    <property type="component" value="Unassembled WGS sequence"/>
</dbReference>